<evidence type="ECO:0000313" key="2">
    <source>
        <dbReference type="Proteomes" id="UP000765509"/>
    </source>
</evidence>
<name>A0A9Q3GXK6_9BASI</name>
<evidence type="ECO:0000313" key="1">
    <source>
        <dbReference type="EMBL" id="MBW0483192.1"/>
    </source>
</evidence>
<dbReference type="EMBL" id="AVOT02007115">
    <property type="protein sequence ID" value="MBW0483192.1"/>
    <property type="molecule type" value="Genomic_DNA"/>
</dbReference>
<dbReference type="AlphaFoldDB" id="A0A9Q3GXK6"/>
<dbReference type="Proteomes" id="UP000765509">
    <property type="component" value="Unassembled WGS sequence"/>
</dbReference>
<proteinExistence type="predicted"/>
<accession>A0A9Q3GXK6</accession>
<comment type="caution">
    <text evidence="1">The sequence shown here is derived from an EMBL/GenBank/DDBJ whole genome shotgun (WGS) entry which is preliminary data.</text>
</comment>
<keyword evidence="2" id="KW-1185">Reference proteome</keyword>
<organism evidence="1 2">
    <name type="scientific">Austropuccinia psidii MF-1</name>
    <dbReference type="NCBI Taxonomy" id="1389203"/>
    <lineage>
        <taxon>Eukaryota</taxon>
        <taxon>Fungi</taxon>
        <taxon>Dikarya</taxon>
        <taxon>Basidiomycota</taxon>
        <taxon>Pucciniomycotina</taxon>
        <taxon>Pucciniomycetes</taxon>
        <taxon>Pucciniales</taxon>
        <taxon>Sphaerophragmiaceae</taxon>
        <taxon>Austropuccinia</taxon>
    </lineage>
</organism>
<protein>
    <submittedName>
        <fullName evidence="1">Uncharacterized protein</fullName>
    </submittedName>
</protein>
<reference evidence="1" key="1">
    <citation type="submission" date="2021-03" db="EMBL/GenBank/DDBJ databases">
        <title>Draft genome sequence of rust myrtle Austropuccinia psidii MF-1, a brazilian biotype.</title>
        <authorList>
            <person name="Quecine M.C."/>
            <person name="Pachon D.M.R."/>
            <person name="Bonatelli M.L."/>
            <person name="Correr F.H."/>
            <person name="Franceschini L.M."/>
            <person name="Leite T.F."/>
            <person name="Margarido G.R.A."/>
            <person name="Almeida C.A."/>
            <person name="Ferrarezi J.A."/>
            <person name="Labate C.A."/>
        </authorList>
    </citation>
    <scope>NUCLEOTIDE SEQUENCE</scope>
    <source>
        <strain evidence="1">MF-1</strain>
    </source>
</reference>
<sequence>MFKKLGIKANELEGLLAQAACQAPMTLNQTAFDQLIMTAILARGEEKPTLPFAGQVLLNASTKIDKNNCPLSPFVYLMADPPATPDHPNWPQSLSPSHPWRQMADFRQPLITLLANFGPPVFTVVATGIDVQTAQTPGGSQILLPANPDQGPWMRGHLWPWALDTSGKGCQKFSL</sequence>
<gene>
    <name evidence="1" type="ORF">O181_022907</name>
</gene>